<evidence type="ECO:0000256" key="1">
    <source>
        <dbReference type="ARBA" id="ARBA00008903"/>
    </source>
</evidence>
<dbReference type="PANTHER" id="PTHR13812">
    <property type="entry name" value="KETIMINE REDUCTASE MU-CRYSTALLIN"/>
    <property type="match status" value="1"/>
</dbReference>
<sequence>MSPPTPLILTHTAITSLLTSLPAPTIHNIITSLTASLQTLTQPSPSYSGIPPTPVITQPPRQTLQNNAAANYTTLIMPCSTPSLTSIKSVTLPTPPTPPSPPNGIITLQDAAGRLLAVLNAEEITAFRTACVSIVLLLGRIRYGAVVERAVIFGTGKQAEWISRLLLRLCPNLKGLAIIGREGNGPEKMEAFVDKFRSGAESDTEIGWKTYGGGIDREVQNELREADAIFCCTPSAVELFPVEFLTDEKGRYISLIGSYTPHMKELSPRYLGRESVTVVVDSVEACLIEAGEVIQAGLGAEDLVDIGSVASDLSHGLGEKYLGDVVFKCVGLAIMDLIAAEEIVKIARERKVGVEIPGFSG</sequence>
<keyword evidence="3" id="KW-1185">Reference proteome</keyword>
<dbReference type="Gene3D" id="3.40.50.720">
    <property type="entry name" value="NAD(P)-binding Rossmann-like Domain"/>
    <property type="match status" value="1"/>
</dbReference>
<dbReference type="InterPro" id="IPR023401">
    <property type="entry name" value="ODC_N"/>
</dbReference>
<dbReference type="AlphaFoldDB" id="A0A292PZB8"/>
<proteinExistence type="inferred from homology"/>
<evidence type="ECO:0000313" key="2">
    <source>
        <dbReference type="EMBL" id="CUS11810.1"/>
    </source>
</evidence>
<dbReference type="Pfam" id="PF02423">
    <property type="entry name" value="OCD_Mu_crystall"/>
    <property type="match status" value="1"/>
</dbReference>
<dbReference type="GO" id="GO:0005737">
    <property type="term" value="C:cytoplasm"/>
    <property type="evidence" value="ECO:0007669"/>
    <property type="project" value="TreeGrafter"/>
</dbReference>
<dbReference type="PANTHER" id="PTHR13812:SF19">
    <property type="entry name" value="KETIMINE REDUCTASE MU-CRYSTALLIN"/>
    <property type="match status" value="1"/>
</dbReference>
<dbReference type="EMBL" id="LN891011">
    <property type="protein sequence ID" value="CUS11810.1"/>
    <property type="molecule type" value="Genomic_DNA"/>
</dbReference>
<dbReference type="InterPro" id="IPR003462">
    <property type="entry name" value="ODC_Mu_crystall"/>
</dbReference>
<dbReference type="SUPFAM" id="SSF51735">
    <property type="entry name" value="NAD(P)-binding Rossmann-fold domains"/>
    <property type="match status" value="1"/>
</dbReference>
<protein>
    <recommendedName>
        <fullName evidence="4">Ornithine cyclodeaminase</fullName>
    </recommendedName>
</protein>
<comment type="similarity">
    <text evidence="1">Belongs to the ornithine cyclodeaminase/mu-crystallin family.</text>
</comment>
<dbReference type="Gene3D" id="3.30.1780.10">
    <property type="entry name" value="ornithine cyclodeaminase, domain 1"/>
    <property type="match status" value="1"/>
</dbReference>
<gene>
    <name evidence="2" type="ORF">GSTUAT00004067001</name>
</gene>
<dbReference type="Proteomes" id="UP001412239">
    <property type="component" value="Unassembled WGS sequence"/>
</dbReference>
<evidence type="ECO:0008006" key="4">
    <source>
        <dbReference type="Google" id="ProtNLM"/>
    </source>
</evidence>
<name>A0A292PZB8_9PEZI</name>
<organism evidence="2 3">
    <name type="scientific">Tuber aestivum</name>
    <name type="common">summer truffle</name>
    <dbReference type="NCBI Taxonomy" id="59557"/>
    <lineage>
        <taxon>Eukaryota</taxon>
        <taxon>Fungi</taxon>
        <taxon>Dikarya</taxon>
        <taxon>Ascomycota</taxon>
        <taxon>Pezizomycotina</taxon>
        <taxon>Pezizomycetes</taxon>
        <taxon>Pezizales</taxon>
        <taxon>Tuberaceae</taxon>
        <taxon>Tuber</taxon>
    </lineage>
</organism>
<accession>A0A292PZB8</accession>
<evidence type="ECO:0000313" key="3">
    <source>
        <dbReference type="Proteomes" id="UP001412239"/>
    </source>
</evidence>
<dbReference type="InterPro" id="IPR036291">
    <property type="entry name" value="NAD(P)-bd_dom_sf"/>
</dbReference>
<reference evidence="2" key="1">
    <citation type="submission" date="2015-10" db="EMBL/GenBank/DDBJ databases">
        <authorList>
            <person name="Regsiter A."/>
            <person name="william w."/>
        </authorList>
    </citation>
    <scope>NUCLEOTIDE SEQUENCE</scope>
    <source>
        <strain evidence="2">Montdore</strain>
    </source>
</reference>